<dbReference type="RefSeq" id="WP_354601837.1">
    <property type="nucleotide sequence ID" value="NZ_JBEWZI010000016.1"/>
</dbReference>
<dbReference type="GO" id="GO:0016787">
    <property type="term" value="F:hydrolase activity"/>
    <property type="evidence" value="ECO:0007669"/>
    <property type="project" value="UniProtKB-KW"/>
</dbReference>
<accession>A0ABV2TPD3</accession>
<evidence type="ECO:0000313" key="3">
    <source>
        <dbReference type="EMBL" id="MET7015378.1"/>
    </source>
</evidence>
<evidence type="ECO:0000313" key="4">
    <source>
        <dbReference type="Proteomes" id="UP001549691"/>
    </source>
</evidence>
<dbReference type="EMBL" id="JBEWZI010000016">
    <property type="protein sequence ID" value="MET7015378.1"/>
    <property type="molecule type" value="Genomic_DNA"/>
</dbReference>
<comment type="caution">
    <text evidence="3">The sequence shown here is derived from an EMBL/GenBank/DDBJ whole genome shotgun (WGS) entry which is preliminary data.</text>
</comment>
<name>A0ABV2TPD3_9RHOO</name>
<keyword evidence="4" id="KW-1185">Reference proteome</keyword>
<dbReference type="InterPro" id="IPR029058">
    <property type="entry name" value="AB_hydrolase_fold"/>
</dbReference>
<keyword evidence="1 3" id="KW-0378">Hydrolase</keyword>
<dbReference type="InterPro" id="IPR050300">
    <property type="entry name" value="GDXG_lipolytic_enzyme"/>
</dbReference>
<dbReference type="SUPFAM" id="SSF53474">
    <property type="entry name" value="alpha/beta-Hydrolases"/>
    <property type="match status" value="1"/>
</dbReference>
<proteinExistence type="predicted"/>
<gene>
    <name evidence="3" type="ORF">ABXR19_14400</name>
</gene>
<sequence length="317" mass="34267">MPLAPRAAVLLDMLHRIDAPRLHELPVEVARRSFYKLMYAYREEPEAVASAVDIEISRREHAGGALPARLYRPAGTSPETVLPVMLWLHGGGWVLGDLESYDPWCRALANACGIAVLALDYRLAPEHQFPAGVDDAWFALKWLASAAAGLQLDAAQVTVGGDSAGGTLAAVLCLMARDAGGPAIAQQLLIYPATDLLTEFGSARQYGAGHFLERETMLWFQHNYFARELEKHDWRASPMLAASHAGLPPALVITAECDPLADDGAAYAAKLVASGVAARHLQFEGMVHGFVTMFKLFVEARMALDEIAAALRAARIS</sequence>
<evidence type="ECO:0000259" key="2">
    <source>
        <dbReference type="Pfam" id="PF07859"/>
    </source>
</evidence>
<evidence type="ECO:0000256" key="1">
    <source>
        <dbReference type="ARBA" id="ARBA00022801"/>
    </source>
</evidence>
<dbReference type="Pfam" id="PF07859">
    <property type="entry name" value="Abhydrolase_3"/>
    <property type="match status" value="1"/>
</dbReference>
<dbReference type="Gene3D" id="3.40.50.1820">
    <property type="entry name" value="alpha/beta hydrolase"/>
    <property type="match status" value="1"/>
</dbReference>
<protein>
    <submittedName>
        <fullName evidence="3">Alpha/beta hydrolase</fullName>
    </submittedName>
</protein>
<dbReference type="PANTHER" id="PTHR48081:SF8">
    <property type="entry name" value="ALPHA_BETA HYDROLASE FOLD-3 DOMAIN-CONTAINING PROTEIN-RELATED"/>
    <property type="match status" value="1"/>
</dbReference>
<feature type="domain" description="Alpha/beta hydrolase fold-3" evidence="2">
    <location>
        <begin position="85"/>
        <end position="291"/>
    </location>
</feature>
<dbReference type="PANTHER" id="PTHR48081">
    <property type="entry name" value="AB HYDROLASE SUPERFAMILY PROTEIN C4A8.06C"/>
    <property type="match status" value="1"/>
</dbReference>
<reference evidence="3 4" key="1">
    <citation type="submission" date="2024-07" db="EMBL/GenBank/DDBJ databases">
        <title>Uliginosibacterium flavum JJ3220;KACC:17644.</title>
        <authorList>
            <person name="Kim M.K."/>
        </authorList>
    </citation>
    <scope>NUCLEOTIDE SEQUENCE [LARGE SCALE GENOMIC DNA]</scope>
    <source>
        <strain evidence="3 4">KACC:17644</strain>
    </source>
</reference>
<organism evidence="3 4">
    <name type="scientific">Uliginosibacterium flavum</name>
    <dbReference type="NCBI Taxonomy" id="1396831"/>
    <lineage>
        <taxon>Bacteria</taxon>
        <taxon>Pseudomonadati</taxon>
        <taxon>Pseudomonadota</taxon>
        <taxon>Betaproteobacteria</taxon>
        <taxon>Rhodocyclales</taxon>
        <taxon>Zoogloeaceae</taxon>
        <taxon>Uliginosibacterium</taxon>
    </lineage>
</organism>
<dbReference type="InterPro" id="IPR013094">
    <property type="entry name" value="AB_hydrolase_3"/>
</dbReference>
<dbReference type="Proteomes" id="UP001549691">
    <property type="component" value="Unassembled WGS sequence"/>
</dbReference>